<organism evidence="2 3">
    <name type="scientific">Elysia crispata</name>
    <name type="common">lettuce slug</name>
    <dbReference type="NCBI Taxonomy" id="231223"/>
    <lineage>
        <taxon>Eukaryota</taxon>
        <taxon>Metazoa</taxon>
        <taxon>Spiralia</taxon>
        <taxon>Lophotrochozoa</taxon>
        <taxon>Mollusca</taxon>
        <taxon>Gastropoda</taxon>
        <taxon>Heterobranchia</taxon>
        <taxon>Euthyneura</taxon>
        <taxon>Panpulmonata</taxon>
        <taxon>Sacoglossa</taxon>
        <taxon>Placobranchoidea</taxon>
        <taxon>Plakobranchidae</taxon>
        <taxon>Elysia</taxon>
    </lineage>
</organism>
<protein>
    <submittedName>
        <fullName evidence="2">Uncharacterized protein</fullName>
    </submittedName>
</protein>
<reference evidence="2" key="1">
    <citation type="journal article" date="2023" name="G3 (Bethesda)">
        <title>A reference genome for the long-term kleptoplast-retaining sea slug Elysia crispata morphotype clarki.</title>
        <authorList>
            <person name="Eastman K.E."/>
            <person name="Pendleton A.L."/>
            <person name="Shaikh M.A."/>
            <person name="Suttiyut T."/>
            <person name="Ogas R."/>
            <person name="Tomko P."/>
            <person name="Gavelis G."/>
            <person name="Widhalm J.R."/>
            <person name="Wisecaver J.H."/>
        </authorList>
    </citation>
    <scope>NUCLEOTIDE SEQUENCE</scope>
    <source>
        <strain evidence="2">ECLA1</strain>
    </source>
</reference>
<gene>
    <name evidence="2" type="ORF">RRG08_018383</name>
</gene>
<dbReference type="AlphaFoldDB" id="A0AAE0YNE5"/>
<keyword evidence="3" id="KW-1185">Reference proteome</keyword>
<evidence type="ECO:0000313" key="3">
    <source>
        <dbReference type="Proteomes" id="UP001283361"/>
    </source>
</evidence>
<name>A0AAE0YNE5_9GAST</name>
<proteinExistence type="predicted"/>
<comment type="caution">
    <text evidence="2">The sequence shown here is derived from an EMBL/GenBank/DDBJ whole genome shotgun (WGS) entry which is preliminary data.</text>
</comment>
<dbReference type="EMBL" id="JAWDGP010005863">
    <property type="protein sequence ID" value="KAK3750614.1"/>
    <property type="molecule type" value="Genomic_DNA"/>
</dbReference>
<dbReference type="Proteomes" id="UP001283361">
    <property type="component" value="Unassembled WGS sequence"/>
</dbReference>
<sequence length="68" mass="7623">MTGVNAGAMEGEMKAQVRRTAREIIRSPQFTPNINLRVMKSLTPVYPEHQPQSDEILNTSLPRTPTSE</sequence>
<feature type="compositionally biased region" description="Polar residues" evidence="1">
    <location>
        <begin position="53"/>
        <end position="68"/>
    </location>
</feature>
<accession>A0AAE0YNE5</accession>
<evidence type="ECO:0000313" key="2">
    <source>
        <dbReference type="EMBL" id="KAK3750614.1"/>
    </source>
</evidence>
<evidence type="ECO:0000256" key="1">
    <source>
        <dbReference type="SAM" id="MobiDB-lite"/>
    </source>
</evidence>
<feature type="region of interest" description="Disordered" evidence="1">
    <location>
        <begin position="46"/>
        <end position="68"/>
    </location>
</feature>